<dbReference type="EMBL" id="JARBJD010000047">
    <property type="protein sequence ID" value="KAK2957331.1"/>
    <property type="molecule type" value="Genomic_DNA"/>
</dbReference>
<protein>
    <submittedName>
        <fullName evidence="9">Serine/threonine protein kinase</fullName>
        <ecNumber evidence="9">2.7.11.1</ecNumber>
    </submittedName>
</protein>
<comment type="caution">
    <text evidence="9">The sequence shown here is derived from an EMBL/GenBank/DDBJ whole genome shotgun (WGS) entry which is preliminary data.</text>
</comment>
<evidence type="ECO:0000256" key="5">
    <source>
        <dbReference type="ARBA" id="ARBA00022840"/>
    </source>
</evidence>
<dbReference type="InterPro" id="IPR000719">
    <property type="entry name" value="Prot_kinase_dom"/>
</dbReference>
<dbReference type="GO" id="GO:0004674">
    <property type="term" value="F:protein serine/threonine kinase activity"/>
    <property type="evidence" value="ECO:0007669"/>
    <property type="project" value="UniProtKB-KW"/>
</dbReference>
<feature type="domain" description="Protein kinase" evidence="8">
    <location>
        <begin position="22"/>
        <end position="290"/>
    </location>
</feature>
<dbReference type="PANTHER" id="PTHR24345">
    <property type="entry name" value="SERINE/THREONINE-PROTEIN KINASE PLK"/>
    <property type="match status" value="1"/>
</dbReference>
<reference evidence="9 10" key="1">
    <citation type="journal article" date="2022" name="bioRxiv">
        <title>Genomics of Preaxostyla Flagellates Illuminates Evolutionary Transitions and the Path Towards Mitochondrial Loss.</title>
        <authorList>
            <person name="Novak L.V.F."/>
            <person name="Treitli S.C."/>
            <person name="Pyrih J."/>
            <person name="Halakuc P."/>
            <person name="Pipaliya S.V."/>
            <person name="Vacek V."/>
            <person name="Brzon O."/>
            <person name="Soukal P."/>
            <person name="Eme L."/>
            <person name="Dacks J.B."/>
            <person name="Karnkowska A."/>
            <person name="Elias M."/>
            <person name="Hampl V."/>
        </authorList>
    </citation>
    <scope>NUCLEOTIDE SEQUENCE [LARGE SCALE GENOMIC DNA]</scope>
    <source>
        <strain evidence="9">NAU3</strain>
        <tissue evidence="9">Gut</tissue>
    </source>
</reference>
<name>A0ABQ9Y0R2_9EUKA</name>
<keyword evidence="3 6" id="KW-0547">Nucleotide-binding</keyword>
<keyword evidence="10" id="KW-1185">Reference proteome</keyword>
<evidence type="ECO:0000256" key="3">
    <source>
        <dbReference type="ARBA" id="ARBA00022741"/>
    </source>
</evidence>
<evidence type="ECO:0000256" key="2">
    <source>
        <dbReference type="ARBA" id="ARBA00022679"/>
    </source>
</evidence>
<dbReference type="Proteomes" id="UP001281761">
    <property type="component" value="Unassembled WGS sequence"/>
</dbReference>
<dbReference type="PANTHER" id="PTHR24345:SF0">
    <property type="entry name" value="CELL CYCLE SERINE_THREONINE-PROTEIN KINASE CDC5_MSD2"/>
    <property type="match status" value="1"/>
</dbReference>
<accession>A0ABQ9Y0R2</accession>
<dbReference type="SMART" id="SM00220">
    <property type="entry name" value="S_TKc"/>
    <property type="match status" value="1"/>
</dbReference>
<keyword evidence="5 6" id="KW-0067">ATP-binding</keyword>
<dbReference type="InterPro" id="IPR011009">
    <property type="entry name" value="Kinase-like_dom_sf"/>
</dbReference>
<dbReference type="Gene3D" id="2.60.120.920">
    <property type="match status" value="1"/>
</dbReference>
<evidence type="ECO:0000313" key="9">
    <source>
        <dbReference type="EMBL" id="KAK2957331.1"/>
    </source>
</evidence>
<dbReference type="PROSITE" id="PS00107">
    <property type="entry name" value="PROTEIN_KINASE_ATP"/>
    <property type="match status" value="1"/>
</dbReference>
<evidence type="ECO:0000256" key="7">
    <source>
        <dbReference type="SAM" id="MobiDB-lite"/>
    </source>
</evidence>
<gene>
    <name evidence="9" type="ORF">BLNAU_7709</name>
</gene>
<dbReference type="InterPro" id="IPR043136">
    <property type="entry name" value="B30.2/SPRY_sf"/>
</dbReference>
<dbReference type="Gene3D" id="1.10.510.10">
    <property type="entry name" value="Transferase(Phosphotransferase) domain 1"/>
    <property type="match status" value="1"/>
</dbReference>
<dbReference type="SUPFAM" id="SSF56112">
    <property type="entry name" value="Protein kinase-like (PK-like)"/>
    <property type="match status" value="1"/>
</dbReference>
<organism evidence="9 10">
    <name type="scientific">Blattamonas nauphoetae</name>
    <dbReference type="NCBI Taxonomy" id="2049346"/>
    <lineage>
        <taxon>Eukaryota</taxon>
        <taxon>Metamonada</taxon>
        <taxon>Preaxostyla</taxon>
        <taxon>Oxymonadida</taxon>
        <taxon>Blattamonas</taxon>
    </lineage>
</organism>
<proteinExistence type="predicted"/>
<dbReference type="InterPro" id="IPR017441">
    <property type="entry name" value="Protein_kinase_ATP_BS"/>
</dbReference>
<evidence type="ECO:0000256" key="6">
    <source>
        <dbReference type="PROSITE-ProRule" id="PRU10141"/>
    </source>
</evidence>
<keyword evidence="4 9" id="KW-0418">Kinase</keyword>
<dbReference type="PROSITE" id="PS50011">
    <property type="entry name" value="PROTEIN_KINASE_DOM"/>
    <property type="match status" value="1"/>
</dbReference>
<feature type="binding site" evidence="6">
    <location>
        <position position="51"/>
    </location>
    <ligand>
        <name>ATP</name>
        <dbReference type="ChEBI" id="CHEBI:30616"/>
    </ligand>
</feature>
<dbReference type="EC" id="2.7.11.1" evidence="9"/>
<keyword evidence="2 9" id="KW-0808">Transferase</keyword>
<feature type="compositionally biased region" description="Basic and acidic residues" evidence="7">
    <location>
        <begin position="342"/>
        <end position="360"/>
    </location>
</feature>
<dbReference type="Pfam" id="PF00069">
    <property type="entry name" value="Pkinase"/>
    <property type="match status" value="1"/>
</dbReference>
<evidence type="ECO:0000256" key="1">
    <source>
        <dbReference type="ARBA" id="ARBA00022527"/>
    </source>
</evidence>
<dbReference type="CDD" id="cd00180">
    <property type="entry name" value="PKc"/>
    <property type="match status" value="1"/>
</dbReference>
<sequence>MTSVQPKPKAKKRFEVKAPEPYKFIRTLGQGRFGSVHEVSKTPSEKHFAIKILPCLSESDFEKNEHEISKLSKNQHRNVVGFVEAIEGDAAHYVVLELCSHSLHDELCETQKLDGKMDVVRVYRVMRDVLDGIAFLHSRGEIYGDLKGSNILIGKDGIAKLGDFGGVVGTGTMKTSNSAECGTMQFWAPEFFKQTGKTGKTGSSIGSFAGDMWAFGQLLLEMLTSRSWIVGGSSVEIEKSVLGFDIGSICSKEGIVGEVQILLSLLLSKNPSQRISSAELVRTNRLQSVLGPETPLSRFFAEELESARSIDMAKIESLENELQKERQERSKKHEALIKEQNEHKKTQQLLHKKEQAHQSDKNQSQVLETELSAAQEKSQNQKNTTEQPRYVPQLLHPTTPGLYSFVFTDPSHFSVNSNEIIRTEVGNKKRRKQLCSSVFLADVFTNGVISVEVTLLSLNYKGDLSFGLMDSNNLIPEVGDNLGLLVENSIGLSTRGTLWFNTPSSDSLEGCHPELKEGDCVRMEVNLDSTPRKVHFFVNGKAGKVYVSGIPSSVRIGFSVAGEGTSIRIDTFSRLSRPTPISEEMEEIEW</sequence>
<evidence type="ECO:0000259" key="8">
    <source>
        <dbReference type="PROSITE" id="PS50011"/>
    </source>
</evidence>
<evidence type="ECO:0000313" key="10">
    <source>
        <dbReference type="Proteomes" id="UP001281761"/>
    </source>
</evidence>
<evidence type="ECO:0000256" key="4">
    <source>
        <dbReference type="ARBA" id="ARBA00022777"/>
    </source>
</evidence>
<keyword evidence="1 9" id="KW-0723">Serine/threonine-protein kinase</keyword>
<feature type="region of interest" description="Disordered" evidence="7">
    <location>
        <begin position="342"/>
        <end position="367"/>
    </location>
</feature>